<comment type="subcellular location">
    <subcellularLocation>
        <location evidence="1">Membrane</location>
        <topology evidence="1">Multi-pass membrane protein</topology>
    </subcellularLocation>
</comment>
<organism evidence="11">
    <name type="scientific">Clastoptera arizonana</name>
    <name type="common">Arizona spittle bug</name>
    <dbReference type="NCBI Taxonomy" id="38151"/>
    <lineage>
        <taxon>Eukaryota</taxon>
        <taxon>Metazoa</taxon>
        <taxon>Ecdysozoa</taxon>
        <taxon>Arthropoda</taxon>
        <taxon>Hexapoda</taxon>
        <taxon>Insecta</taxon>
        <taxon>Pterygota</taxon>
        <taxon>Neoptera</taxon>
        <taxon>Paraneoptera</taxon>
        <taxon>Hemiptera</taxon>
        <taxon>Auchenorrhyncha</taxon>
        <taxon>Cercopoidea</taxon>
        <taxon>Clastopteridae</taxon>
        <taxon>Clastoptera</taxon>
    </lineage>
</organism>
<evidence type="ECO:0000256" key="3">
    <source>
        <dbReference type="ARBA" id="ARBA00022448"/>
    </source>
</evidence>
<keyword evidence="7 9" id="KW-1133">Transmembrane helix</keyword>
<evidence type="ECO:0000256" key="5">
    <source>
        <dbReference type="ARBA" id="ARBA00022741"/>
    </source>
</evidence>
<dbReference type="AlphaFoldDB" id="A0A1B6DWZ9"/>
<dbReference type="PANTHER" id="PTHR48041">
    <property type="entry name" value="ABC TRANSPORTER G FAMILY MEMBER 28"/>
    <property type="match status" value="1"/>
</dbReference>
<dbReference type="InterPro" id="IPR043926">
    <property type="entry name" value="ABCG_dom"/>
</dbReference>
<protein>
    <recommendedName>
        <fullName evidence="10">ABC transporter domain-containing protein</fullName>
    </recommendedName>
</protein>
<evidence type="ECO:0000256" key="9">
    <source>
        <dbReference type="SAM" id="Phobius"/>
    </source>
</evidence>
<keyword evidence="5" id="KW-0547">Nucleotide-binding</keyword>
<dbReference type="InterPro" id="IPR050352">
    <property type="entry name" value="ABCG_transporters"/>
</dbReference>
<keyword evidence="6" id="KW-0067">ATP-binding</keyword>
<reference evidence="11" key="1">
    <citation type="submission" date="2015-12" db="EMBL/GenBank/DDBJ databases">
        <title>De novo transcriptome assembly of four potential Pierce s Disease insect vectors from Arizona vineyards.</title>
        <authorList>
            <person name="Tassone E.E."/>
        </authorList>
    </citation>
    <scope>NUCLEOTIDE SEQUENCE</scope>
</reference>
<feature type="domain" description="ABC transporter" evidence="10">
    <location>
        <begin position="93"/>
        <end position="336"/>
    </location>
</feature>
<evidence type="ECO:0000259" key="10">
    <source>
        <dbReference type="PROSITE" id="PS50893"/>
    </source>
</evidence>
<keyword evidence="3" id="KW-0813">Transport</keyword>
<sequence>FSSALGVIYASPDFGLFKYDNAHKLITTMLPASLPSTSSVEVASTSPSVKNVFLINSELNSPLFSSTASTEHLIGCGDGVTLTWSDLSIYVQCRKDYFFKHSEVKHKKIINCVSGVVQPGQLVALIGSSGSGKSTLMTALAYQTSGGIVVDGDIRVNGRPTGSFMKKLCGYMDQENIFADTLTVTEHLNFMARLKLDRRTSLAEKQRIIGELLVTLGLTGCANSRIGGTDTKVVLSGGERRRLSFATVCLDDPAILFCDEPTTGLDSYSAHTIVRVMQDLVMRKNKTIICSIHQPSSELINMFHQMILLADGKIAYIGPTNGALTFFSSLGYECPDSYNPAEFFIKTVAPLPCNEMNWRKTVRKICDAFSMSDYGKEVELQVSYQTEMGEIFNESLESRLKTFKPPFWLSKLYLVTYRNILEVFRDPQFLQVGLIQKMLIGIMLGLCFAGSLQLNQFGVQAMQGLIFTIVTENTFGPMYAMINLFPAQMPLFLHDYRKGFYSPLIFYISKLISILPGMLLDPIMFTTLLYFLAGFDFSWYKYGMTILISILCVNVSVACGFFFSTAFNSVPLAMTYLIPFDYAIMITAGNFIKLSSLSPIFSWIQYISWMMYSNEALTIIHWQNINNITCESDNTDLPCIKSGDAVLEEFSFSTEHLWRNIYALIVLYFIFHVLGYVSLINRLNRLRKNFI</sequence>
<accession>A0A1B6DWZ9</accession>
<dbReference type="PANTHER" id="PTHR48041:SF139">
    <property type="entry name" value="PROTEIN SCARLET"/>
    <property type="match status" value="1"/>
</dbReference>
<feature type="transmembrane region" description="Helical" evidence="9">
    <location>
        <begin position="434"/>
        <end position="452"/>
    </location>
</feature>
<evidence type="ECO:0000256" key="2">
    <source>
        <dbReference type="ARBA" id="ARBA00005814"/>
    </source>
</evidence>
<evidence type="ECO:0000313" key="11">
    <source>
        <dbReference type="EMBL" id="JAS30190.1"/>
    </source>
</evidence>
<feature type="transmembrane region" description="Helical" evidence="9">
    <location>
        <begin position="661"/>
        <end position="680"/>
    </location>
</feature>
<keyword evidence="4 9" id="KW-0812">Transmembrane</keyword>
<dbReference type="GO" id="GO:0016887">
    <property type="term" value="F:ATP hydrolysis activity"/>
    <property type="evidence" value="ECO:0007669"/>
    <property type="project" value="InterPro"/>
</dbReference>
<dbReference type="PROSITE" id="PS50893">
    <property type="entry name" value="ABC_TRANSPORTER_2"/>
    <property type="match status" value="1"/>
</dbReference>
<dbReference type="GO" id="GO:0005524">
    <property type="term" value="F:ATP binding"/>
    <property type="evidence" value="ECO:0007669"/>
    <property type="project" value="UniProtKB-KW"/>
</dbReference>
<dbReference type="SMART" id="SM00382">
    <property type="entry name" value="AAA"/>
    <property type="match status" value="1"/>
</dbReference>
<dbReference type="InterPro" id="IPR027417">
    <property type="entry name" value="P-loop_NTPase"/>
</dbReference>
<evidence type="ECO:0000256" key="4">
    <source>
        <dbReference type="ARBA" id="ARBA00022692"/>
    </source>
</evidence>
<feature type="non-terminal residue" evidence="11">
    <location>
        <position position="1"/>
    </location>
</feature>
<name>A0A1B6DWZ9_9HEMI</name>
<feature type="transmembrane region" description="Helical" evidence="9">
    <location>
        <begin position="505"/>
        <end position="532"/>
    </location>
</feature>
<dbReference type="GO" id="GO:0140359">
    <property type="term" value="F:ABC-type transporter activity"/>
    <property type="evidence" value="ECO:0007669"/>
    <property type="project" value="InterPro"/>
</dbReference>
<feature type="transmembrane region" description="Helical" evidence="9">
    <location>
        <begin position="544"/>
        <end position="567"/>
    </location>
</feature>
<dbReference type="Gene3D" id="3.40.50.300">
    <property type="entry name" value="P-loop containing nucleotide triphosphate hydrolases"/>
    <property type="match status" value="1"/>
</dbReference>
<dbReference type="GO" id="GO:0005886">
    <property type="term" value="C:plasma membrane"/>
    <property type="evidence" value="ECO:0007669"/>
    <property type="project" value="TreeGrafter"/>
</dbReference>
<feature type="transmembrane region" description="Helical" evidence="9">
    <location>
        <begin position="464"/>
        <end position="485"/>
    </location>
</feature>
<dbReference type="EMBL" id="GEDC01007108">
    <property type="protein sequence ID" value="JAS30190.1"/>
    <property type="molecule type" value="Transcribed_RNA"/>
</dbReference>
<dbReference type="InterPro" id="IPR003439">
    <property type="entry name" value="ABC_transporter-like_ATP-bd"/>
</dbReference>
<evidence type="ECO:0000256" key="6">
    <source>
        <dbReference type="ARBA" id="ARBA00022840"/>
    </source>
</evidence>
<comment type="similarity">
    <text evidence="2">Belongs to the ABC transporter superfamily. ABCG family. Eye pigment precursor importer (TC 3.A.1.204) subfamily.</text>
</comment>
<dbReference type="Pfam" id="PF19055">
    <property type="entry name" value="ABC2_membrane_7"/>
    <property type="match status" value="1"/>
</dbReference>
<proteinExistence type="inferred from homology"/>
<keyword evidence="8 9" id="KW-0472">Membrane</keyword>
<dbReference type="GO" id="GO:0030659">
    <property type="term" value="C:cytoplasmic vesicle membrane"/>
    <property type="evidence" value="ECO:0007669"/>
    <property type="project" value="TreeGrafter"/>
</dbReference>
<dbReference type="Pfam" id="PF01061">
    <property type="entry name" value="ABC2_membrane"/>
    <property type="match status" value="1"/>
</dbReference>
<dbReference type="Pfam" id="PF00005">
    <property type="entry name" value="ABC_tran"/>
    <property type="match status" value="1"/>
</dbReference>
<dbReference type="InterPro" id="IPR013525">
    <property type="entry name" value="ABC2_TM"/>
</dbReference>
<dbReference type="SUPFAM" id="SSF52540">
    <property type="entry name" value="P-loop containing nucleoside triphosphate hydrolases"/>
    <property type="match status" value="1"/>
</dbReference>
<gene>
    <name evidence="11" type="ORF">g.24967</name>
</gene>
<evidence type="ECO:0000256" key="7">
    <source>
        <dbReference type="ARBA" id="ARBA00022989"/>
    </source>
</evidence>
<dbReference type="InterPro" id="IPR003593">
    <property type="entry name" value="AAA+_ATPase"/>
</dbReference>
<evidence type="ECO:0000256" key="1">
    <source>
        <dbReference type="ARBA" id="ARBA00004141"/>
    </source>
</evidence>
<evidence type="ECO:0000256" key="8">
    <source>
        <dbReference type="ARBA" id="ARBA00023136"/>
    </source>
</evidence>